<dbReference type="AlphaFoldDB" id="A0A803MYW1"/>
<proteinExistence type="predicted"/>
<evidence type="ECO:0000313" key="3">
    <source>
        <dbReference type="Proteomes" id="UP000596660"/>
    </source>
</evidence>
<dbReference type="EnsemblPlants" id="AUR62037464-RA">
    <property type="protein sequence ID" value="AUR62037464-RA:cds"/>
    <property type="gene ID" value="AUR62037464"/>
</dbReference>
<protein>
    <submittedName>
        <fullName evidence="2">Uncharacterized protein</fullName>
    </submittedName>
</protein>
<evidence type="ECO:0000256" key="1">
    <source>
        <dbReference type="SAM" id="MobiDB-lite"/>
    </source>
</evidence>
<reference evidence="2" key="2">
    <citation type="submission" date="2021-03" db="UniProtKB">
        <authorList>
            <consortium name="EnsemblPlants"/>
        </authorList>
    </citation>
    <scope>IDENTIFICATION</scope>
</reference>
<accession>A0A803MYW1</accession>
<sequence length="146" mass="16762">MVEDDLPDQFLPSYISLLDDMDAYLHKGVSIFMKWFCYIVEDMDPPFIPEDLVPIFYLKIIISPKEIPIFSVPLDPREVVFGGNRFGVHVLEADDLITHVHLNVLSYVATLSQTRFYNPGWQTNMNSMNEDDLPTNDDEDESSDGD</sequence>
<evidence type="ECO:0000313" key="2">
    <source>
        <dbReference type="EnsemblPlants" id="AUR62037464-RA:cds"/>
    </source>
</evidence>
<reference evidence="2" key="1">
    <citation type="journal article" date="2017" name="Nature">
        <title>The genome of Chenopodium quinoa.</title>
        <authorList>
            <person name="Jarvis D.E."/>
            <person name="Ho Y.S."/>
            <person name="Lightfoot D.J."/>
            <person name="Schmoeckel S.M."/>
            <person name="Li B."/>
            <person name="Borm T.J.A."/>
            <person name="Ohyanagi H."/>
            <person name="Mineta K."/>
            <person name="Michell C.T."/>
            <person name="Saber N."/>
            <person name="Kharbatia N.M."/>
            <person name="Rupper R.R."/>
            <person name="Sharp A.R."/>
            <person name="Dally N."/>
            <person name="Boughton B.A."/>
            <person name="Woo Y.H."/>
            <person name="Gao G."/>
            <person name="Schijlen E.G.W.M."/>
            <person name="Guo X."/>
            <person name="Momin A.A."/>
            <person name="Negrao S."/>
            <person name="Al-Babili S."/>
            <person name="Gehring C."/>
            <person name="Roessner U."/>
            <person name="Jung C."/>
            <person name="Murphy K."/>
            <person name="Arold S.T."/>
            <person name="Gojobori T."/>
            <person name="van der Linden C.G."/>
            <person name="van Loo E.N."/>
            <person name="Jellen E.N."/>
            <person name="Maughan P.J."/>
            <person name="Tester M."/>
        </authorList>
    </citation>
    <scope>NUCLEOTIDE SEQUENCE [LARGE SCALE GENOMIC DNA]</scope>
    <source>
        <strain evidence="2">cv. PI 614886</strain>
    </source>
</reference>
<organism evidence="2 3">
    <name type="scientific">Chenopodium quinoa</name>
    <name type="common">Quinoa</name>
    <dbReference type="NCBI Taxonomy" id="63459"/>
    <lineage>
        <taxon>Eukaryota</taxon>
        <taxon>Viridiplantae</taxon>
        <taxon>Streptophyta</taxon>
        <taxon>Embryophyta</taxon>
        <taxon>Tracheophyta</taxon>
        <taxon>Spermatophyta</taxon>
        <taxon>Magnoliopsida</taxon>
        <taxon>eudicotyledons</taxon>
        <taxon>Gunneridae</taxon>
        <taxon>Pentapetalae</taxon>
        <taxon>Caryophyllales</taxon>
        <taxon>Chenopodiaceae</taxon>
        <taxon>Chenopodioideae</taxon>
        <taxon>Atripliceae</taxon>
        <taxon>Chenopodium</taxon>
    </lineage>
</organism>
<name>A0A803MYW1_CHEQI</name>
<feature type="region of interest" description="Disordered" evidence="1">
    <location>
        <begin position="125"/>
        <end position="146"/>
    </location>
</feature>
<feature type="compositionally biased region" description="Acidic residues" evidence="1">
    <location>
        <begin position="129"/>
        <end position="146"/>
    </location>
</feature>
<dbReference type="Gramene" id="AUR62037464-RA">
    <property type="protein sequence ID" value="AUR62037464-RA:cds"/>
    <property type="gene ID" value="AUR62037464"/>
</dbReference>
<keyword evidence="3" id="KW-1185">Reference proteome</keyword>
<dbReference type="Proteomes" id="UP000596660">
    <property type="component" value="Unplaced"/>
</dbReference>